<dbReference type="Proteomes" id="UP001365405">
    <property type="component" value="Unassembled WGS sequence"/>
</dbReference>
<gene>
    <name evidence="3" type="ORF">AACH10_08485</name>
</gene>
<feature type="domain" description="DUF1468" evidence="2">
    <location>
        <begin position="10"/>
        <end position="146"/>
    </location>
</feature>
<sequence>MKIKSQKNFWSGLMFIAVGLGFAWGATNYSFGSSARPGPGYFPFGLGLLMAVLGAMVLFGSLTVETEDGDKIGAWAWKPLVIIVASVMVFGVLLPKLGMIATLPILVLMASTAGDEFHWKDAVINAVILTAGSWLIFIKGLNLTIPLWPTFLGA</sequence>
<reference evidence="3 4" key="1">
    <citation type="submission" date="2024-04" db="EMBL/GenBank/DDBJ databases">
        <title>Novel species of the genus Ideonella isolated from streams.</title>
        <authorList>
            <person name="Lu H."/>
        </authorList>
    </citation>
    <scope>NUCLEOTIDE SEQUENCE [LARGE SCALE GENOMIC DNA]</scope>
    <source>
        <strain evidence="3 4">DXS22W</strain>
    </source>
</reference>
<comment type="caution">
    <text evidence="3">The sequence shown here is derived from an EMBL/GenBank/DDBJ whole genome shotgun (WGS) entry which is preliminary data.</text>
</comment>
<accession>A0ABU9CEG7</accession>
<feature type="transmembrane region" description="Helical" evidence="1">
    <location>
        <begin position="41"/>
        <end position="59"/>
    </location>
</feature>
<evidence type="ECO:0000313" key="3">
    <source>
        <dbReference type="EMBL" id="MEK8050274.1"/>
    </source>
</evidence>
<name>A0ABU9CEG7_9BURK</name>
<keyword evidence="1" id="KW-0812">Transmembrane</keyword>
<proteinExistence type="predicted"/>
<dbReference type="EMBL" id="JBBUTH010000004">
    <property type="protein sequence ID" value="MEK8050274.1"/>
    <property type="molecule type" value="Genomic_DNA"/>
</dbReference>
<dbReference type="RefSeq" id="WP_341409958.1">
    <property type="nucleotide sequence ID" value="NZ_JBBUTH010000004.1"/>
</dbReference>
<evidence type="ECO:0000256" key="1">
    <source>
        <dbReference type="SAM" id="Phobius"/>
    </source>
</evidence>
<feature type="transmembrane region" description="Helical" evidence="1">
    <location>
        <begin position="122"/>
        <end position="141"/>
    </location>
</feature>
<protein>
    <submittedName>
        <fullName evidence="3">Tripartite tricarboxylate transporter TctB family protein</fullName>
    </submittedName>
</protein>
<dbReference type="Pfam" id="PF07331">
    <property type="entry name" value="TctB"/>
    <property type="match status" value="1"/>
</dbReference>
<feature type="transmembrane region" description="Helical" evidence="1">
    <location>
        <begin position="80"/>
        <end position="110"/>
    </location>
</feature>
<keyword evidence="1" id="KW-0472">Membrane</keyword>
<keyword evidence="1" id="KW-1133">Transmembrane helix</keyword>
<organism evidence="3 4">
    <name type="scientific">Pseudaquabacterium inlustre</name>
    <dbReference type="NCBI Taxonomy" id="2984192"/>
    <lineage>
        <taxon>Bacteria</taxon>
        <taxon>Pseudomonadati</taxon>
        <taxon>Pseudomonadota</taxon>
        <taxon>Betaproteobacteria</taxon>
        <taxon>Burkholderiales</taxon>
        <taxon>Sphaerotilaceae</taxon>
        <taxon>Pseudaquabacterium</taxon>
    </lineage>
</organism>
<dbReference type="InterPro" id="IPR009936">
    <property type="entry name" value="DUF1468"/>
</dbReference>
<evidence type="ECO:0000313" key="4">
    <source>
        <dbReference type="Proteomes" id="UP001365405"/>
    </source>
</evidence>
<evidence type="ECO:0000259" key="2">
    <source>
        <dbReference type="Pfam" id="PF07331"/>
    </source>
</evidence>
<keyword evidence="4" id="KW-1185">Reference proteome</keyword>